<dbReference type="InterPro" id="IPR025367">
    <property type="entry name" value="DUF4271"/>
</dbReference>
<evidence type="ECO:0000256" key="1">
    <source>
        <dbReference type="SAM" id="Phobius"/>
    </source>
</evidence>
<evidence type="ECO:0000313" key="2">
    <source>
        <dbReference type="EMBL" id="MBF8457822.1"/>
    </source>
</evidence>
<proteinExistence type="predicted"/>
<keyword evidence="1" id="KW-0812">Transmembrane</keyword>
<feature type="transmembrane region" description="Helical" evidence="1">
    <location>
        <begin position="135"/>
        <end position="158"/>
    </location>
</feature>
<feature type="transmembrane region" description="Helical" evidence="1">
    <location>
        <begin position="101"/>
        <end position="123"/>
    </location>
</feature>
<keyword evidence="1" id="KW-1133">Transmembrane helix</keyword>
<dbReference type="RefSeq" id="WP_196080305.1">
    <property type="nucleotide sequence ID" value="NZ_JADPVI010000003.1"/>
</dbReference>
<evidence type="ECO:0000313" key="3">
    <source>
        <dbReference type="Proteomes" id="UP000660070"/>
    </source>
</evidence>
<gene>
    <name evidence="2" type="ORF">IV494_11590</name>
</gene>
<dbReference type="Proteomes" id="UP000660070">
    <property type="component" value="Unassembled WGS sequence"/>
</dbReference>
<keyword evidence="3" id="KW-1185">Reference proteome</keyword>
<feature type="transmembrane region" description="Helical" evidence="1">
    <location>
        <begin position="20"/>
        <end position="38"/>
    </location>
</feature>
<protein>
    <submittedName>
        <fullName evidence="2">DUF4271 domain-containing protein</fullName>
    </submittedName>
</protein>
<feature type="transmembrane region" description="Helical" evidence="1">
    <location>
        <begin position="170"/>
        <end position="188"/>
    </location>
</feature>
<feature type="transmembrane region" description="Helical" evidence="1">
    <location>
        <begin position="200"/>
        <end position="220"/>
    </location>
</feature>
<feature type="transmembrane region" description="Helical" evidence="1">
    <location>
        <begin position="59"/>
        <end position="81"/>
    </location>
</feature>
<keyword evidence="1" id="KW-0472">Membrane</keyword>
<dbReference type="Pfam" id="PF14093">
    <property type="entry name" value="DUF4271"/>
    <property type="match status" value="1"/>
</dbReference>
<sequence>MLTFAKSLELVRIAQQNDWVVFIIIGCLFLYVFMLLSLQRDSSVREFLMQKFPDSSNNFLSWMIVSVVFCLAFATFLSQYIPVVPKSISNLSLFGYELNKFGFTVAVLAGFYFIKNMLSYIFFAGTGAIKKWDLFYFTVSKFYFCISIIIIVLCVMSYFYPDAELKRLPFYFIGFLLMFVFKQFYYLFHKNDIMPQKWYYKFLYICTLQIVPVLVLWKVLFF</sequence>
<comment type="caution">
    <text evidence="2">The sequence shown here is derived from an EMBL/GenBank/DDBJ whole genome shotgun (WGS) entry which is preliminary data.</text>
</comment>
<dbReference type="EMBL" id="JADPVI010000003">
    <property type="protein sequence ID" value="MBF8457822.1"/>
    <property type="molecule type" value="Genomic_DNA"/>
</dbReference>
<reference evidence="2 3" key="1">
    <citation type="submission" date="2020-11" db="EMBL/GenBank/DDBJ databases">
        <title>Kaistella gelatinilytica sp. nov., a flavobacterium isolated from Antarctic Soil.</title>
        <authorList>
            <person name="Li J."/>
        </authorList>
    </citation>
    <scope>NUCLEOTIDE SEQUENCE [LARGE SCALE GENOMIC DNA]</scope>
    <source>
        <strain evidence="2 3">G5-32</strain>
    </source>
</reference>
<organism evidence="2 3">
    <name type="scientific">Kaistella gelatinilytica</name>
    <dbReference type="NCBI Taxonomy" id="2787636"/>
    <lineage>
        <taxon>Bacteria</taxon>
        <taxon>Pseudomonadati</taxon>
        <taxon>Bacteroidota</taxon>
        <taxon>Flavobacteriia</taxon>
        <taxon>Flavobacteriales</taxon>
        <taxon>Weeksellaceae</taxon>
        <taxon>Chryseobacterium group</taxon>
        <taxon>Kaistella</taxon>
    </lineage>
</organism>
<accession>A0ABS0FDS7</accession>
<name>A0ABS0FDS7_9FLAO</name>